<feature type="signal peptide" evidence="2">
    <location>
        <begin position="1"/>
        <end position="18"/>
    </location>
</feature>
<reference evidence="3 4" key="1">
    <citation type="submission" date="2016-10" db="EMBL/GenBank/DDBJ databases">
        <authorList>
            <person name="de Groot N.N."/>
        </authorList>
    </citation>
    <scope>NUCLEOTIDE SEQUENCE [LARGE SCALE GENOMIC DNA]</scope>
    <source>
        <strain evidence="3 4">558</strain>
    </source>
</reference>
<evidence type="ECO:0000313" key="3">
    <source>
        <dbReference type="EMBL" id="SEN30529.1"/>
    </source>
</evidence>
<evidence type="ECO:0008006" key="5">
    <source>
        <dbReference type="Google" id="ProtNLM"/>
    </source>
</evidence>
<keyword evidence="1" id="KW-0175">Coiled coil</keyword>
<feature type="chain" id="PRO_5011485955" description="Lipoprotein" evidence="2">
    <location>
        <begin position="19"/>
        <end position="283"/>
    </location>
</feature>
<dbReference type="Proteomes" id="UP000199493">
    <property type="component" value="Unassembled WGS sequence"/>
</dbReference>
<proteinExistence type="predicted"/>
<dbReference type="AlphaFoldDB" id="A0A1H8FFM6"/>
<dbReference type="Pfam" id="PF20404">
    <property type="entry name" value="DUF6694"/>
    <property type="match status" value="1"/>
</dbReference>
<evidence type="ECO:0000313" key="4">
    <source>
        <dbReference type="Proteomes" id="UP000199493"/>
    </source>
</evidence>
<evidence type="ECO:0000256" key="1">
    <source>
        <dbReference type="SAM" id="Coils"/>
    </source>
</evidence>
<protein>
    <recommendedName>
        <fullName evidence="5">Lipoprotein</fullName>
    </recommendedName>
</protein>
<keyword evidence="2" id="KW-0732">Signal</keyword>
<gene>
    <name evidence="3" type="ORF">SAMN04490369_100734</name>
</gene>
<dbReference type="EMBL" id="FODB01000007">
    <property type="protein sequence ID" value="SEN30529.1"/>
    <property type="molecule type" value="Genomic_DNA"/>
</dbReference>
<dbReference type="InterPro" id="IPR046516">
    <property type="entry name" value="DUF6694"/>
</dbReference>
<dbReference type="RefSeq" id="WP_323133628.1">
    <property type="nucleotide sequence ID" value="NZ_FODB01000007.1"/>
</dbReference>
<dbReference type="PROSITE" id="PS51257">
    <property type="entry name" value="PROKAR_LIPOPROTEIN"/>
    <property type="match status" value="1"/>
</dbReference>
<accession>A0A1H8FFM6</accession>
<name>A0A1H8FFM6_9GAMM</name>
<feature type="coiled-coil region" evidence="1">
    <location>
        <begin position="105"/>
        <end position="132"/>
    </location>
</feature>
<evidence type="ECO:0000256" key="2">
    <source>
        <dbReference type="SAM" id="SignalP"/>
    </source>
</evidence>
<sequence>MWSLLRLSALSLSALVLVGCSDPKVDTSSMPAAVVSIEKVRESLPTYKRDEFDTALKIIAMSSFNGIDLFNPQRMNAAEIAESANAYMHGLTGDEIIERADEMLRQRRAREREQALRTLNRLEAKQTSAQQAQEHLTQISIDSARYYLSTSPYGALEPVIELTVTNGADQAVSELMLRGLLESPEREIAWVDETFYYVIAGGLAPGESATWSLAPNRFGPWGNDQIPRNAELSLTLQGVNNAEGEPLWNAPPLTESETARLESLRTEYGGIRPKATDSQAADS</sequence>
<organism evidence="3 4">
    <name type="scientific">Vreelandella aquamarina</name>
    <dbReference type="NCBI Taxonomy" id="77097"/>
    <lineage>
        <taxon>Bacteria</taxon>
        <taxon>Pseudomonadati</taxon>
        <taxon>Pseudomonadota</taxon>
        <taxon>Gammaproteobacteria</taxon>
        <taxon>Oceanospirillales</taxon>
        <taxon>Halomonadaceae</taxon>
        <taxon>Vreelandella</taxon>
    </lineage>
</organism>
<dbReference type="STRING" id="77097.SAMN04490369_100734"/>